<keyword evidence="1" id="KW-0677">Repeat</keyword>
<evidence type="ECO:0000256" key="3">
    <source>
        <dbReference type="PROSITE-ProRule" id="PRU00023"/>
    </source>
</evidence>
<dbReference type="InterPro" id="IPR050745">
    <property type="entry name" value="Multifunctional_regulatory"/>
</dbReference>
<dbReference type="Pfam" id="PF00023">
    <property type="entry name" value="Ank"/>
    <property type="match status" value="1"/>
</dbReference>
<protein>
    <submittedName>
        <fullName evidence="5">Ankyrin repeat domain-containing protein</fullName>
    </submittedName>
</protein>
<feature type="domain" description="PDZ" evidence="4">
    <location>
        <begin position="247"/>
        <end position="300"/>
    </location>
</feature>
<dbReference type="Gene3D" id="2.30.42.10">
    <property type="match status" value="1"/>
</dbReference>
<dbReference type="CDD" id="cd23081">
    <property type="entry name" value="cpPDZ_EcRseP-like"/>
    <property type="match status" value="1"/>
</dbReference>
<organism evidence="5 6">
    <name type="scientific">Marivibrio halodurans</name>
    <dbReference type="NCBI Taxonomy" id="2039722"/>
    <lineage>
        <taxon>Bacteria</taxon>
        <taxon>Pseudomonadati</taxon>
        <taxon>Pseudomonadota</taxon>
        <taxon>Alphaproteobacteria</taxon>
        <taxon>Rhodospirillales</taxon>
        <taxon>Rhodospirillaceae</taxon>
        <taxon>Marivibrio</taxon>
    </lineage>
</organism>
<keyword evidence="6" id="KW-1185">Reference proteome</keyword>
<keyword evidence="2 3" id="KW-0040">ANK repeat</keyword>
<dbReference type="InterPro" id="IPR041489">
    <property type="entry name" value="PDZ_6"/>
</dbReference>
<dbReference type="Pfam" id="PF17820">
    <property type="entry name" value="PDZ_6"/>
    <property type="match status" value="1"/>
</dbReference>
<dbReference type="SUPFAM" id="SSF50156">
    <property type="entry name" value="PDZ domain-like"/>
    <property type="match status" value="1"/>
</dbReference>
<dbReference type="PRINTS" id="PR01415">
    <property type="entry name" value="ANKYRIN"/>
</dbReference>
<proteinExistence type="predicted"/>
<evidence type="ECO:0000313" key="6">
    <source>
        <dbReference type="Proteomes" id="UP000672602"/>
    </source>
</evidence>
<evidence type="ECO:0000259" key="4">
    <source>
        <dbReference type="PROSITE" id="PS50106"/>
    </source>
</evidence>
<name>A0A8J7SK46_9PROT</name>
<dbReference type="PROSITE" id="PS50106">
    <property type="entry name" value="PDZ"/>
    <property type="match status" value="1"/>
</dbReference>
<evidence type="ECO:0000256" key="1">
    <source>
        <dbReference type="ARBA" id="ARBA00022737"/>
    </source>
</evidence>
<dbReference type="InterPro" id="IPR001478">
    <property type="entry name" value="PDZ"/>
</dbReference>
<feature type="repeat" description="ANK" evidence="3">
    <location>
        <begin position="391"/>
        <end position="423"/>
    </location>
</feature>
<dbReference type="Gene3D" id="1.25.40.20">
    <property type="entry name" value="Ankyrin repeat-containing domain"/>
    <property type="match status" value="2"/>
</dbReference>
<evidence type="ECO:0000256" key="2">
    <source>
        <dbReference type="ARBA" id="ARBA00023043"/>
    </source>
</evidence>
<sequence>MTTRNRDELFEALVYGLVADRIDIVSAALDGGADPNRGLSWEFIQRTQLLNYEREYKDPVTDAVWADGGPLTAYSFLLGGWCDDAEKTSGRCVLKGPWSVYSIPSTLYPVFALVHSPQAADLMLQHGAEVDQELLDGTLHTAARFGRAALVRRLAELGARIDSVGVDGMRPMHRAAQFGHAEVISWLLAQGLDPNTGGASVEPVAAPVGGRIFLSPGVGQAGVTPLHIVAVNGSRDMAIDENDLLPLIGGVVPGAPGDRAGLRDGDLIVAVNGRPVHVFEDFAAIVRASPGVRLTVRIERQGQLYETVLIPAGPTGAVGTAGPIAIGAQSTGKAWVIQDRWRPDWREHYDYKDGYQAALELLIAAGAYVDARANWRVIPSWWNATGNLAAFDQTPMHVAYDHYSYEIVEELIENGADENARLATGETPKQVEGKLALAIQTEAWRELEAIRVAETRRQQEADSGFGMEFGQMIALGSAAAITAYGAGQGMGAEALTLGSGMAADILSDGEVGGIDAARGALQDHAASQGQIGSPVMPVEPQPSSPSTIPIPGQLAQACENTLSIGSVQHSFLQISLPVGTRLSVQASVLPAEGGRAVRLESTGGVGNATRVVAQIMIPDRYREPANIPLNDDNTIPGLENGAVGTLDIYRGREYANFRSNFDFGRNRDMGSVQLLEAGSRLRGTFSFDAVEDGYPRRGNQYKADIAGSFCAF</sequence>
<dbReference type="PROSITE" id="PS50088">
    <property type="entry name" value="ANK_REPEAT"/>
    <property type="match status" value="2"/>
</dbReference>
<dbReference type="InterPro" id="IPR036034">
    <property type="entry name" value="PDZ_sf"/>
</dbReference>
<dbReference type="SMART" id="SM00248">
    <property type="entry name" value="ANK"/>
    <property type="match status" value="4"/>
</dbReference>
<dbReference type="PROSITE" id="PS50297">
    <property type="entry name" value="ANK_REP_REGION"/>
    <property type="match status" value="2"/>
</dbReference>
<dbReference type="EMBL" id="JAGMWN010000006">
    <property type="protein sequence ID" value="MBP5858203.1"/>
    <property type="molecule type" value="Genomic_DNA"/>
</dbReference>
<evidence type="ECO:0000313" key="5">
    <source>
        <dbReference type="EMBL" id="MBP5858203.1"/>
    </source>
</evidence>
<dbReference type="Proteomes" id="UP000672602">
    <property type="component" value="Unassembled WGS sequence"/>
</dbReference>
<dbReference type="PANTHER" id="PTHR24189">
    <property type="entry name" value="MYOTROPHIN"/>
    <property type="match status" value="1"/>
</dbReference>
<dbReference type="SUPFAM" id="SSF48403">
    <property type="entry name" value="Ankyrin repeat"/>
    <property type="match status" value="1"/>
</dbReference>
<gene>
    <name evidence="5" type="ORF">KAJ83_14380</name>
</gene>
<dbReference type="InterPro" id="IPR036770">
    <property type="entry name" value="Ankyrin_rpt-contain_sf"/>
</dbReference>
<comment type="caution">
    <text evidence="5">The sequence shown here is derived from an EMBL/GenBank/DDBJ whole genome shotgun (WGS) entry which is preliminary data.</text>
</comment>
<dbReference type="SMART" id="SM00228">
    <property type="entry name" value="PDZ"/>
    <property type="match status" value="1"/>
</dbReference>
<dbReference type="Pfam" id="PF13637">
    <property type="entry name" value="Ank_4"/>
    <property type="match status" value="1"/>
</dbReference>
<accession>A0A8J7SK46</accession>
<reference evidence="5" key="1">
    <citation type="submission" date="2021-04" db="EMBL/GenBank/DDBJ databases">
        <authorList>
            <person name="Zhang D.-C."/>
        </authorList>
    </citation>
    <scope>NUCLEOTIDE SEQUENCE</scope>
    <source>
        <strain evidence="5">CGMCC 1.15697</strain>
    </source>
</reference>
<dbReference type="InterPro" id="IPR002110">
    <property type="entry name" value="Ankyrin_rpt"/>
</dbReference>
<feature type="repeat" description="ANK" evidence="3">
    <location>
        <begin position="167"/>
        <end position="199"/>
    </location>
</feature>
<dbReference type="AlphaFoldDB" id="A0A8J7SK46"/>